<proteinExistence type="predicted"/>
<evidence type="ECO:0000313" key="2">
    <source>
        <dbReference type="Proteomes" id="UP000325440"/>
    </source>
</evidence>
<dbReference type="Proteomes" id="UP000325440">
    <property type="component" value="Unassembled WGS sequence"/>
</dbReference>
<dbReference type="EMBL" id="CABPRJ010001428">
    <property type="protein sequence ID" value="VVC35747.1"/>
    <property type="molecule type" value="Genomic_DNA"/>
</dbReference>
<evidence type="ECO:0000313" key="1">
    <source>
        <dbReference type="EMBL" id="VVC35747.1"/>
    </source>
</evidence>
<keyword evidence="2" id="KW-1185">Reference proteome</keyword>
<accession>A0A5E4MW91</accession>
<dbReference type="AlphaFoldDB" id="A0A5E4MW91"/>
<protein>
    <submittedName>
        <fullName evidence="1">Uncharacterized protein</fullName>
    </submittedName>
</protein>
<organism evidence="1 2">
    <name type="scientific">Cinara cedri</name>
    <dbReference type="NCBI Taxonomy" id="506608"/>
    <lineage>
        <taxon>Eukaryota</taxon>
        <taxon>Metazoa</taxon>
        <taxon>Ecdysozoa</taxon>
        <taxon>Arthropoda</taxon>
        <taxon>Hexapoda</taxon>
        <taxon>Insecta</taxon>
        <taxon>Pterygota</taxon>
        <taxon>Neoptera</taxon>
        <taxon>Paraneoptera</taxon>
        <taxon>Hemiptera</taxon>
        <taxon>Sternorrhyncha</taxon>
        <taxon>Aphidomorpha</taxon>
        <taxon>Aphidoidea</taxon>
        <taxon>Aphididae</taxon>
        <taxon>Lachninae</taxon>
        <taxon>Cinara</taxon>
    </lineage>
</organism>
<sequence>MAGSTSPKRRLEMTSYDDVLRLPSVEKRCLMGTTRHVILYYLSARNNWTILAGETRTAYSGFPVISDSERLLSFHVRGAFKSCPSSLLQHCCNSVIVTGEFQIHLIS</sequence>
<reference evidence="1 2" key="1">
    <citation type="submission" date="2019-08" db="EMBL/GenBank/DDBJ databases">
        <authorList>
            <person name="Alioto T."/>
            <person name="Alioto T."/>
            <person name="Gomez Garrido J."/>
        </authorList>
    </citation>
    <scope>NUCLEOTIDE SEQUENCE [LARGE SCALE GENOMIC DNA]</scope>
</reference>
<gene>
    <name evidence="1" type="ORF">CINCED_3A008272</name>
</gene>
<name>A0A5E4MW91_9HEMI</name>